<dbReference type="STRING" id="105231.A0A1Y1I8K7"/>
<dbReference type="Gene3D" id="3.30.110.10">
    <property type="entry name" value="Translation initiation factor 3 (IF-3), C-terminal domain"/>
    <property type="match status" value="1"/>
</dbReference>
<dbReference type="Pfam" id="PF05198">
    <property type="entry name" value="IF3_N"/>
    <property type="match status" value="1"/>
</dbReference>
<reference evidence="8 9" key="1">
    <citation type="journal article" date="2014" name="Nat. Commun.">
        <title>Klebsormidium flaccidum genome reveals primary factors for plant terrestrial adaptation.</title>
        <authorList>
            <person name="Hori K."/>
            <person name="Maruyama F."/>
            <person name="Fujisawa T."/>
            <person name="Togashi T."/>
            <person name="Yamamoto N."/>
            <person name="Seo M."/>
            <person name="Sato S."/>
            <person name="Yamada T."/>
            <person name="Mori H."/>
            <person name="Tajima N."/>
            <person name="Moriyama T."/>
            <person name="Ikeuchi M."/>
            <person name="Watanabe M."/>
            <person name="Wada H."/>
            <person name="Kobayashi K."/>
            <person name="Saito M."/>
            <person name="Masuda T."/>
            <person name="Sasaki-Sekimoto Y."/>
            <person name="Mashiguchi K."/>
            <person name="Awai K."/>
            <person name="Shimojima M."/>
            <person name="Masuda S."/>
            <person name="Iwai M."/>
            <person name="Nobusawa T."/>
            <person name="Narise T."/>
            <person name="Kondo S."/>
            <person name="Saito H."/>
            <person name="Sato R."/>
            <person name="Murakawa M."/>
            <person name="Ihara Y."/>
            <person name="Oshima-Yamada Y."/>
            <person name="Ohtaka K."/>
            <person name="Satoh M."/>
            <person name="Sonobe K."/>
            <person name="Ishii M."/>
            <person name="Ohtani R."/>
            <person name="Kanamori-Sato M."/>
            <person name="Honoki R."/>
            <person name="Miyazaki D."/>
            <person name="Mochizuki H."/>
            <person name="Umetsu J."/>
            <person name="Higashi K."/>
            <person name="Shibata D."/>
            <person name="Kamiya Y."/>
            <person name="Sato N."/>
            <person name="Nakamura Y."/>
            <person name="Tabata S."/>
            <person name="Ida S."/>
            <person name="Kurokawa K."/>
            <person name="Ohta H."/>
        </authorList>
    </citation>
    <scope>NUCLEOTIDE SEQUENCE [LARGE SCALE GENOMIC DNA]</scope>
    <source>
        <strain evidence="8 9">NIES-2285</strain>
    </source>
</reference>
<keyword evidence="3" id="KW-0648">Protein biosynthesis</keyword>
<dbReference type="OrthoDB" id="21573at2759"/>
<evidence type="ECO:0000256" key="3">
    <source>
        <dbReference type="ARBA" id="ARBA00022917"/>
    </source>
</evidence>
<dbReference type="GO" id="GO:0043022">
    <property type="term" value="F:ribosome binding"/>
    <property type="evidence" value="ECO:0000318"/>
    <property type="project" value="GO_Central"/>
</dbReference>
<dbReference type="GO" id="GO:0005737">
    <property type="term" value="C:cytoplasm"/>
    <property type="evidence" value="ECO:0007669"/>
    <property type="project" value="UniProtKB-ARBA"/>
</dbReference>
<dbReference type="InterPro" id="IPR036788">
    <property type="entry name" value="T_IF-3_C_sf"/>
</dbReference>
<keyword evidence="9" id="KW-1185">Reference proteome</keyword>
<evidence type="ECO:0000259" key="7">
    <source>
        <dbReference type="Pfam" id="PF05198"/>
    </source>
</evidence>
<dbReference type="SUPFAM" id="SSF55200">
    <property type="entry name" value="Translation initiation factor IF3, C-terminal domain"/>
    <property type="match status" value="1"/>
</dbReference>
<dbReference type="GO" id="GO:0003743">
    <property type="term" value="F:translation initiation factor activity"/>
    <property type="evidence" value="ECO:0000318"/>
    <property type="project" value="GO_Central"/>
</dbReference>
<dbReference type="PANTHER" id="PTHR10938:SF0">
    <property type="entry name" value="TRANSLATION INITIATION FACTOR IF-3, MITOCHONDRIAL"/>
    <property type="match status" value="1"/>
</dbReference>
<feature type="compositionally biased region" description="Acidic residues" evidence="5">
    <location>
        <begin position="553"/>
        <end position="563"/>
    </location>
</feature>
<accession>A0A1Y1I8K7</accession>
<dbReference type="PANTHER" id="PTHR10938">
    <property type="entry name" value="TRANSLATION INITIATION FACTOR IF-3"/>
    <property type="match status" value="1"/>
</dbReference>
<dbReference type="NCBIfam" id="TIGR00168">
    <property type="entry name" value="infC"/>
    <property type="match status" value="1"/>
</dbReference>
<feature type="compositionally biased region" description="Polar residues" evidence="5">
    <location>
        <begin position="216"/>
        <end position="225"/>
    </location>
</feature>
<dbReference type="Gene3D" id="3.10.20.80">
    <property type="entry name" value="Translation initiation factor 3 (IF-3), N-terminal domain"/>
    <property type="match status" value="1"/>
</dbReference>
<feature type="compositionally biased region" description="Low complexity" evidence="5">
    <location>
        <begin position="276"/>
        <end position="287"/>
    </location>
</feature>
<feature type="compositionally biased region" description="Basic and acidic residues" evidence="5">
    <location>
        <begin position="608"/>
        <end position="632"/>
    </location>
</feature>
<feature type="domain" description="Translation initiation factor 3 N-terminal" evidence="7">
    <location>
        <begin position="353"/>
        <end position="421"/>
    </location>
</feature>
<feature type="compositionally biased region" description="Basic residues" evidence="5">
    <location>
        <begin position="712"/>
        <end position="734"/>
    </location>
</feature>
<feature type="coiled-coil region" evidence="4">
    <location>
        <begin position="410"/>
        <end position="444"/>
    </location>
</feature>
<feature type="compositionally biased region" description="Acidic residues" evidence="5">
    <location>
        <begin position="577"/>
        <end position="607"/>
    </location>
</feature>
<sequence length="816" mass="91636">MGRFLCDLWRVVAQMRGPVPRLRNNAEKWRPPSVLTLPSQNAFFCTAQVGGRPERTTPLLGEALEVEMVENQVPIASVAYSCGGAPLFVLTHRTHRLGGHLTNDTQLLFKASFATSANVRSRPRRPMKPLEELLNPPERGTQPEQNQQRDAQPDRPAATIGARAPEAALPSAARETIAQKPSHRRFGVVSPQELPSGSSWVGRNGGPDRRTGRNGQGSVNQQESLNGGRAARATRMEDLRDDRNPAVAKKRMGMADSLQRRSEPGPNRVSFAQILKSSKASPQKPASETPSKDGSPQERKKAIPIPEEDPEDIDSIPLRSVAAPRAIPSWKVGLANREKRAAKAAATDGEQRVNEAITASTVRLVDPEGGSHEVVSIGEALNRARKAGLDVVEVNARSDPPVCKLVDYKKFKFEAKKKEKDRKKQELEQRREKIVKEIRLSSRTDYRDMEMKARTAKEHLALGYQVRCFLQFKKGDRRADIGLQLLPEMLKLLESHGTVNKPPREAGGRLEMYLRPLSLAERKKLPEYRKEAGPEPAPESSKKRKAMVRSEEEGLEAEAEESGETEKDLAAESKEEWADEGAEEDESESEEEEPSEEVEGTGGEEDALETRLESELEKTEFEEFDEERGRNEGDEEEEEVVMANEDGRTDEGMGVLETSDGEAAQEEKVEQEDESAYEIEDELDEADLMAEFLREDFRKSDAEEESKSVLSPKRKRWADRLRRPLRPKPSRKRRQADSDSDDEEDVRVRRALDSDNEEYDGTKPSRKRRQADSDSDDDDDVPVRRAFNLDKGEYESSGSDSDGDSNKDKSRHRRRR</sequence>
<evidence type="ECO:0000313" key="9">
    <source>
        <dbReference type="Proteomes" id="UP000054558"/>
    </source>
</evidence>
<dbReference type="GO" id="GO:0032790">
    <property type="term" value="P:ribosome disassembly"/>
    <property type="evidence" value="ECO:0000318"/>
    <property type="project" value="GO_Central"/>
</dbReference>
<feature type="region of interest" description="Disordered" evidence="5">
    <location>
        <begin position="524"/>
        <end position="816"/>
    </location>
</feature>
<feature type="region of interest" description="Disordered" evidence="5">
    <location>
        <begin position="117"/>
        <end position="313"/>
    </location>
</feature>
<keyword evidence="2 8" id="KW-0396">Initiation factor</keyword>
<feature type="compositionally biased region" description="Basic and acidic residues" evidence="5">
    <location>
        <begin position="564"/>
        <end position="576"/>
    </location>
</feature>
<proteinExistence type="inferred from homology"/>
<dbReference type="InterPro" id="IPR019815">
    <property type="entry name" value="Translation_initiation_fac_3_C"/>
</dbReference>
<protein>
    <submittedName>
        <fullName evidence="8">Translation initiation factor 3</fullName>
    </submittedName>
</protein>
<feature type="compositionally biased region" description="Basic and acidic residues" evidence="5">
    <location>
        <begin position="692"/>
        <end position="707"/>
    </location>
</feature>
<dbReference type="InterPro" id="IPR036787">
    <property type="entry name" value="T_IF-3_N_sf"/>
</dbReference>
<dbReference type="EMBL" id="DF237266">
    <property type="protein sequence ID" value="GAQ86863.1"/>
    <property type="molecule type" value="Genomic_DNA"/>
</dbReference>
<feature type="compositionally biased region" description="Acidic residues" evidence="5">
    <location>
        <begin position="659"/>
        <end position="688"/>
    </location>
</feature>
<feature type="compositionally biased region" description="Basic and acidic residues" evidence="5">
    <location>
        <begin position="234"/>
        <end position="244"/>
    </location>
</feature>
<evidence type="ECO:0000256" key="5">
    <source>
        <dbReference type="SAM" id="MobiDB-lite"/>
    </source>
</evidence>
<dbReference type="SUPFAM" id="SSF54364">
    <property type="entry name" value="Translation initiation factor IF3, N-terminal domain"/>
    <property type="match status" value="1"/>
</dbReference>
<name>A0A1Y1I8K7_KLENI</name>
<keyword evidence="4" id="KW-0175">Coiled coil</keyword>
<evidence type="ECO:0000256" key="2">
    <source>
        <dbReference type="ARBA" id="ARBA00022540"/>
    </source>
</evidence>
<gene>
    <name evidence="8" type="ORF">KFL_003170010</name>
</gene>
<organism evidence="8 9">
    <name type="scientific">Klebsormidium nitens</name>
    <name type="common">Green alga</name>
    <name type="synonym">Ulothrix nitens</name>
    <dbReference type="NCBI Taxonomy" id="105231"/>
    <lineage>
        <taxon>Eukaryota</taxon>
        <taxon>Viridiplantae</taxon>
        <taxon>Streptophyta</taxon>
        <taxon>Klebsormidiophyceae</taxon>
        <taxon>Klebsormidiales</taxon>
        <taxon>Klebsormidiaceae</taxon>
        <taxon>Klebsormidium</taxon>
    </lineage>
</organism>
<evidence type="ECO:0000259" key="6">
    <source>
        <dbReference type="Pfam" id="PF00707"/>
    </source>
</evidence>
<feature type="compositionally biased region" description="Low complexity" evidence="5">
    <location>
        <begin position="162"/>
        <end position="175"/>
    </location>
</feature>
<feature type="domain" description="Translation initiation factor 3 C-terminal" evidence="6">
    <location>
        <begin position="435"/>
        <end position="516"/>
    </location>
</feature>
<dbReference type="Pfam" id="PF00707">
    <property type="entry name" value="IF3_C"/>
    <property type="match status" value="1"/>
</dbReference>
<evidence type="ECO:0000313" key="8">
    <source>
        <dbReference type="EMBL" id="GAQ86863.1"/>
    </source>
</evidence>
<dbReference type="AlphaFoldDB" id="A0A1Y1I8K7"/>
<feature type="compositionally biased region" description="Basic and acidic residues" evidence="5">
    <location>
        <begin position="524"/>
        <end position="533"/>
    </location>
</feature>
<evidence type="ECO:0000256" key="1">
    <source>
        <dbReference type="ARBA" id="ARBA00005439"/>
    </source>
</evidence>
<dbReference type="Proteomes" id="UP000054558">
    <property type="component" value="Unassembled WGS sequence"/>
</dbReference>
<dbReference type="InterPro" id="IPR019814">
    <property type="entry name" value="Translation_initiation_fac_3_N"/>
</dbReference>
<comment type="similarity">
    <text evidence="1">Belongs to the IF-3 family.</text>
</comment>
<feature type="compositionally biased region" description="Basic and acidic residues" evidence="5">
    <location>
        <begin position="781"/>
        <end position="794"/>
    </location>
</feature>
<dbReference type="InterPro" id="IPR001288">
    <property type="entry name" value="Translation_initiation_fac_3"/>
</dbReference>
<evidence type="ECO:0000256" key="4">
    <source>
        <dbReference type="SAM" id="Coils"/>
    </source>
</evidence>